<evidence type="ECO:0000313" key="5">
    <source>
        <dbReference type="Proteomes" id="UP001224775"/>
    </source>
</evidence>
<feature type="region of interest" description="Disordered" evidence="1">
    <location>
        <begin position="1"/>
        <end position="43"/>
    </location>
</feature>
<dbReference type="AlphaFoldDB" id="A0AAD9D5D5"/>
<comment type="caution">
    <text evidence="4">The sequence shown here is derived from an EMBL/GenBank/DDBJ whole genome shotgun (WGS) entry which is preliminary data.</text>
</comment>
<feature type="compositionally biased region" description="Low complexity" evidence="1">
    <location>
        <begin position="29"/>
        <end position="43"/>
    </location>
</feature>
<feature type="transmembrane region" description="Helical" evidence="2">
    <location>
        <begin position="50"/>
        <end position="71"/>
    </location>
</feature>
<dbReference type="InterPro" id="IPR001214">
    <property type="entry name" value="SET_dom"/>
</dbReference>
<dbReference type="SUPFAM" id="SSF82199">
    <property type="entry name" value="SET domain"/>
    <property type="match status" value="1"/>
</dbReference>
<evidence type="ECO:0000259" key="3">
    <source>
        <dbReference type="PROSITE" id="PS50280"/>
    </source>
</evidence>
<sequence>MAARKRNASARSSDSNKPANTKPSKTSRATANQNAQSNSSNTKSTAASRIMNILVSLFIIAMLNPLLFNALDFLQSYNNIQHKLTPKRDFPYEWETYTYNDIREYFNCRQRSKDLDKPLPTLDDWNLLRKAYTLIVDSAKTWNDPVPPTEGYSFEQGKAVPPPYYAKQSEGKGRGLFASRDIKKGELVHNGEISDIVFPGYDAIKWKEFVFSLPRDFACDCTDWHWMQMKHEDDDYHMVAALDISVLMNSGGEEFGPGRTPNVLPEDKYSGKQFALRDIVKDEEILTDYDAYWTDWSEVGL</sequence>
<keyword evidence="2" id="KW-0472">Membrane</keyword>
<keyword evidence="2" id="KW-1133">Transmembrane helix</keyword>
<dbReference type="PROSITE" id="PS50280">
    <property type="entry name" value="SET"/>
    <property type="match status" value="1"/>
</dbReference>
<reference evidence="4" key="1">
    <citation type="submission" date="2023-06" db="EMBL/GenBank/DDBJ databases">
        <title>Survivors Of The Sea: Transcriptome response of Skeletonema marinoi to long-term dormancy.</title>
        <authorList>
            <person name="Pinder M.I.M."/>
            <person name="Kourtchenko O."/>
            <person name="Robertson E.K."/>
            <person name="Larsson T."/>
            <person name="Maumus F."/>
            <person name="Osuna-Cruz C.M."/>
            <person name="Vancaester E."/>
            <person name="Stenow R."/>
            <person name="Vandepoele K."/>
            <person name="Ploug H."/>
            <person name="Bruchert V."/>
            <person name="Godhe A."/>
            <person name="Topel M."/>
        </authorList>
    </citation>
    <scope>NUCLEOTIDE SEQUENCE</scope>
    <source>
        <strain evidence="4">R05AC</strain>
    </source>
</reference>
<name>A0AAD9D5D5_9STRA</name>
<evidence type="ECO:0000256" key="1">
    <source>
        <dbReference type="SAM" id="MobiDB-lite"/>
    </source>
</evidence>
<feature type="compositionally biased region" description="Polar residues" evidence="1">
    <location>
        <begin position="18"/>
        <end position="28"/>
    </location>
</feature>
<proteinExistence type="predicted"/>
<evidence type="ECO:0000313" key="4">
    <source>
        <dbReference type="EMBL" id="KAK1733604.1"/>
    </source>
</evidence>
<accession>A0AAD9D5D5</accession>
<feature type="domain" description="SET" evidence="3">
    <location>
        <begin position="162"/>
        <end position="290"/>
    </location>
</feature>
<dbReference type="Gene3D" id="2.170.270.10">
    <property type="entry name" value="SET domain"/>
    <property type="match status" value="1"/>
</dbReference>
<evidence type="ECO:0000256" key="2">
    <source>
        <dbReference type="SAM" id="Phobius"/>
    </source>
</evidence>
<keyword evidence="2" id="KW-0812">Transmembrane</keyword>
<dbReference type="InterPro" id="IPR046341">
    <property type="entry name" value="SET_dom_sf"/>
</dbReference>
<organism evidence="4 5">
    <name type="scientific">Skeletonema marinoi</name>
    <dbReference type="NCBI Taxonomy" id="267567"/>
    <lineage>
        <taxon>Eukaryota</taxon>
        <taxon>Sar</taxon>
        <taxon>Stramenopiles</taxon>
        <taxon>Ochrophyta</taxon>
        <taxon>Bacillariophyta</taxon>
        <taxon>Coscinodiscophyceae</taxon>
        <taxon>Thalassiosirophycidae</taxon>
        <taxon>Thalassiosirales</taxon>
        <taxon>Skeletonemataceae</taxon>
        <taxon>Skeletonema</taxon>
        <taxon>Skeletonema marinoi-dohrnii complex</taxon>
    </lineage>
</organism>
<keyword evidence="5" id="KW-1185">Reference proteome</keyword>
<gene>
    <name evidence="4" type="ORF">QTG54_015647</name>
</gene>
<dbReference type="Pfam" id="PF00856">
    <property type="entry name" value="SET"/>
    <property type="match status" value="1"/>
</dbReference>
<dbReference type="Proteomes" id="UP001224775">
    <property type="component" value="Unassembled WGS sequence"/>
</dbReference>
<dbReference type="EMBL" id="JATAAI010000046">
    <property type="protein sequence ID" value="KAK1733604.1"/>
    <property type="molecule type" value="Genomic_DNA"/>
</dbReference>
<protein>
    <recommendedName>
        <fullName evidence="3">SET domain-containing protein</fullName>
    </recommendedName>
</protein>